<reference evidence="4" key="2">
    <citation type="journal article" date="1996" name="Mol. Gen. Genet.">
        <title>The str gene cluster for the biosynthesis of 5'-hydroxystreptomycin in Streptomyces glaucescens GLA.0 (ETH 22794): new operons and evidence for pathway-specific regulation by StrR.</title>
        <authorList>
            <person name="Beyer S."/>
            <person name="Distler J."/>
            <person name="Piepersberg W."/>
        </authorList>
    </citation>
    <scope>NUCLEOTIDE SEQUENCE</scope>
    <source>
        <strain evidence="4">ATCC 13032</strain>
        <strain evidence="4">ETH 22794</strain>
    </source>
</reference>
<gene>
    <name evidence="4" type="primary">strL</name>
</gene>
<dbReference type="InterPro" id="IPR005913">
    <property type="entry name" value="dTDP_dehydrorham_reduct"/>
</dbReference>
<accession>O86867</accession>
<dbReference type="PANTHER" id="PTHR10491:SF4">
    <property type="entry name" value="METHIONINE ADENOSYLTRANSFERASE 2 SUBUNIT BETA"/>
    <property type="match status" value="1"/>
</dbReference>
<feature type="domain" description="RmlD-like substrate binding" evidence="3">
    <location>
        <begin position="9"/>
        <end position="290"/>
    </location>
</feature>
<dbReference type="Gene3D" id="3.90.25.10">
    <property type="entry name" value="UDP-galactose 4-epimerase, domain 1"/>
    <property type="match status" value="1"/>
</dbReference>
<dbReference type="EC" id="1.1.1.133" evidence="2"/>
<dbReference type="EMBL" id="AJ006985">
    <property type="protein sequence ID" value="CAA07388.1"/>
    <property type="molecule type" value="Genomic_DNA"/>
</dbReference>
<evidence type="ECO:0000259" key="3">
    <source>
        <dbReference type="Pfam" id="PF04321"/>
    </source>
</evidence>
<name>O86867_STRGA</name>
<dbReference type="GO" id="GO:0008831">
    <property type="term" value="F:dTDP-4-dehydrorhamnose reductase activity"/>
    <property type="evidence" value="ECO:0007669"/>
    <property type="project" value="UniProtKB-EC"/>
</dbReference>
<comment type="function">
    <text evidence="2">Catalyzes the reduction of dTDP-6-deoxy-L-lyxo-4-hexulose to yield dTDP-L-rhamnose.</text>
</comment>
<dbReference type="SUPFAM" id="SSF51735">
    <property type="entry name" value="NAD(P)-binding Rossmann-fold domains"/>
    <property type="match status" value="1"/>
</dbReference>
<sequence>MSVPLGSRWLVTGASGMLGRELTARLSRRGVPVVPLVRRADLDVTDPAAARALLARHRPAVLVNCAAWTAVDAAEAHEARALAVNGEGPGHLARACRATGTRMIQLSTDYVFAGLADRPYREDDPPAPRTAYGRTKLAGERAVLDTLPDGGYVVRTAWLYGSGGANFVSTMIRLAAAEGTVPVVDDQHGGPTWTGDLADRLLALGAAALRGTAPPGVYHAVNAGSTTWHALAREIFRRAGADPGRVRPIGSGELARPAARPPYSVLAQGRWRAAGLAPLRDWRAALAEAFPALLRASARGGTVRR</sequence>
<evidence type="ECO:0000256" key="1">
    <source>
        <dbReference type="ARBA" id="ARBA00010944"/>
    </source>
</evidence>
<dbReference type="InterPro" id="IPR029903">
    <property type="entry name" value="RmlD-like-bd"/>
</dbReference>
<dbReference type="PANTHER" id="PTHR10491">
    <property type="entry name" value="DTDP-4-DEHYDRORHAMNOSE REDUCTASE"/>
    <property type="match status" value="1"/>
</dbReference>
<dbReference type="UniPathway" id="UPA00124"/>
<keyword evidence="2" id="KW-0560">Oxidoreductase</keyword>
<dbReference type="Pfam" id="PF04321">
    <property type="entry name" value="RmlD_sub_bind"/>
    <property type="match status" value="1"/>
</dbReference>
<dbReference type="AlphaFoldDB" id="O86867"/>
<comment type="pathway">
    <text evidence="2">Carbohydrate biosynthesis; dTDP-L-rhamnose biosynthesis.</text>
</comment>
<dbReference type="GO" id="GO:0005829">
    <property type="term" value="C:cytosol"/>
    <property type="evidence" value="ECO:0007669"/>
    <property type="project" value="TreeGrafter"/>
</dbReference>
<proteinExistence type="inferred from homology"/>
<keyword evidence="2" id="KW-0521">NADP</keyword>
<comment type="similarity">
    <text evidence="1 2">Belongs to the dTDP-4-dehydrorhamnose reductase family.</text>
</comment>
<evidence type="ECO:0000313" key="4">
    <source>
        <dbReference type="EMBL" id="CAA07388.1"/>
    </source>
</evidence>
<dbReference type="NCBIfam" id="TIGR01214">
    <property type="entry name" value="rmlD"/>
    <property type="match status" value="1"/>
</dbReference>
<dbReference type="GO" id="GO:0019305">
    <property type="term" value="P:dTDP-rhamnose biosynthetic process"/>
    <property type="evidence" value="ECO:0007669"/>
    <property type="project" value="UniProtKB-UniPathway"/>
</dbReference>
<dbReference type="InterPro" id="IPR036291">
    <property type="entry name" value="NAD(P)-bd_dom_sf"/>
</dbReference>
<protein>
    <recommendedName>
        <fullName evidence="2">dTDP-4-dehydrorhamnose reductase</fullName>
        <ecNumber evidence="2">1.1.1.133</ecNumber>
    </recommendedName>
</protein>
<organism evidence="4">
    <name type="scientific">Streptomyces glaucescens</name>
    <dbReference type="NCBI Taxonomy" id="1907"/>
    <lineage>
        <taxon>Bacteria</taxon>
        <taxon>Bacillati</taxon>
        <taxon>Actinomycetota</taxon>
        <taxon>Actinomycetes</taxon>
        <taxon>Kitasatosporales</taxon>
        <taxon>Streptomycetaceae</taxon>
        <taxon>Streptomyces</taxon>
    </lineage>
</organism>
<evidence type="ECO:0000256" key="2">
    <source>
        <dbReference type="RuleBase" id="RU364082"/>
    </source>
</evidence>
<reference evidence="4" key="1">
    <citation type="book" date="1993" name="INDUSTRIAL MICROORGANISMS. BASIC AND APPLIED MOLECULAR GENETICS" publisher="ASM Press" city="Herndon, VA, USA">
        <title>Streptomycin Production in Streptomycetes: a Progress Report.</title>
        <editorList>
            <person name="Baltz R.H."/>
            <person name="Hegeman G.D."/>
            <person name="Skatrud P.L."/>
        </editorList>
        <authorList>
            <person name="Retzlaff L."/>
            <person name="Mayer G."/>
            <person name="Beyer S."/>
            <person name="Ahlert J."/>
            <person name="Verseck S."/>
            <person name="Distler J."/>
            <person name="Piepersberg W."/>
        </authorList>
    </citation>
    <scope>NUCLEOTIDE SEQUENCE</scope>
    <source>
        <strain evidence="4">ATCC 13032</strain>
        <strain evidence="4">ETH 22794</strain>
    </source>
</reference>
<reference evidence="4" key="3">
    <citation type="submission" date="1998-06" db="EMBL/GenBank/DDBJ databases">
        <authorList>
            <person name="Piepersberg W."/>
        </authorList>
    </citation>
    <scope>NUCLEOTIDE SEQUENCE</scope>
    <source>
        <strain evidence="4">ATCC 13032</strain>
        <strain evidence="4">ETH 22794</strain>
    </source>
</reference>
<dbReference type="Gene3D" id="3.40.50.720">
    <property type="entry name" value="NAD(P)-binding Rossmann-like Domain"/>
    <property type="match status" value="1"/>
</dbReference>
<dbReference type="CDD" id="cd05254">
    <property type="entry name" value="dTDP_HR_like_SDR_e"/>
    <property type="match status" value="1"/>
</dbReference>